<dbReference type="PANTHER" id="PTHR46523:SF1">
    <property type="entry name" value="DCTP PYROPHOSPHATASE 1"/>
    <property type="match status" value="1"/>
</dbReference>
<gene>
    <name evidence="1" type="ORF">A9E74_01956</name>
</gene>
<dbReference type="Proteomes" id="UP000094379">
    <property type="component" value="Unassembled WGS sequence"/>
</dbReference>
<accession>A0A1E3GQI7</accession>
<sequence>MINADLLKQLIEFRRERDWEQFHNPKDIAISLSIEAAELLEWFQWRDKTEIQQMLETDKREALEDEIADVAVYLSYLCHDLNIDLEQAIKRKMEKNAAKYPVEKVKGRADKYNEYS</sequence>
<evidence type="ECO:0008006" key="3">
    <source>
        <dbReference type="Google" id="ProtNLM"/>
    </source>
</evidence>
<comment type="caution">
    <text evidence="1">The sequence shown here is derived from an EMBL/GenBank/DDBJ whole genome shotgun (WGS) entry which is preliminary data.</text>
</comment>
<dbReference type="InterPro" id="IPR025984">
    <property type="entry name" value="DCTPP"/>
</dbReference>
<dbReference type="PIRSF" id="PIRSF029826">
    <property type="entry name" value="UCP029826_pph"/>
    <property type="match status" value="1"/>
</dbReference>
<dbReference type="InterPro" id="IPR052555">
    <property type="entry name" value="dCTP_Pyrophosphatase"/>
</dbReference>
<dbReference type="GO" id="GO:0009143">
    <property type="term" value="P:nucleoside triphosphate catabolic process"/>
    <property type="evidence" value="ECO:0007669"/>
    <property type="project" value="InterPro"/>
</dbReference>
<dbReference type="PANTHER" id="PTHR46523">
    <property type="entry name" value="DCTP PYROPHOSPHATASE 1"/>
    <property type="match status" value="1"/>
</dbReference>
<evidence type="ECO:0000313" key="2">
    <source>
        <dbReference type="Proteomes" id="UP000094379"/>
    </source>
</evidence>
<dbReference type="AlphaFoldDB" id="A0A1E3GQI7"/>
<dbReference type="CDD" id="cd11537">
    <property type="entry name" value="NTP-PPase_RS21-C6_like"/>
    <property type="match status" value="1"/>
</dbReference>
<dbReference type="Gene3D" id="1.10.287.1080">
    <property type="entry name" value="MazG-like"/>
    <property type="match status" value="1"/>
</dbReference>
<keyword evidence="2" id="KW-1185">Reference proteome</keyword>
<evidence type="ECO:0000313" key="1">
    <source>
        <dbReference type="EMBL" id="ODN66308.1"/>
    </source>
</evidence>
<reference evidence="1 2" key="1">
    <citation type="submission" date="2016-07" db="EMBL/GenBank/DDBJ databases">
        <title>Draft Genome Sequence of Methylophaga muralis Bur 1.</title>
        <authorList>
            <person name="Vasilenko O.V."/>
            <person name="Doronina N.V."/>
            <person name="Shmareva M.N."/>
            <person name="Tarlachkov S.V."/>
            <person name="Mustakhimov I."/>
            <person name="Trotsenko Y.A."/>
        </authorList>
    </citation>
    <scope>NUCLEOTIDE SEQUENCE [LARGE SCALE GENOMIC DNA]</scope>
    <source>
        <strain evidence="1 2">Bur 1</strain>
    </source>
</reference>
<dbReference type="GO" id="GO:0047429">
    <property type="term" value="F:nucleoside triphosphate diphosphatase activity"/>
    <property type="evidence" value="ECO:0007669"/>
    <property type="project" value="InterPro"/>
</dbReference>
<dbReference type="RefSeq" id="WP_069296382.1">
    <property type="nucleotide sequence ID" value="NZ_MCRI01000022.1"/>
</dbReference>
<dbReference type="SUPFAM" id="SSF101386">
    <property type="entry name" value="all-alpha NTP pyrophosphatases"/>
    <property type="match status" value="1"/>
</dbReference>
<protein>
    <recommendedName>
        <fullName evidence="3">Nucleotide pyrophosphohydrolase</fullName>
    </recommendedName>
</protein>
<name>A0A1E3GQI7_9GAMM</name>
<proteinExistence type="predicted"/>
<dbReference type="STRING" id="291169.A9E74_01956"/>
<dbReference type="PATRIC" id="fig|291169.3.peg.1965"/>
<organism evidence="1 2">
    <name type="scientific">Methylophaga muralis</name>
    <dbReference type="NCBI Taxonomy" id="291169"/>
    <lineage>
        <taxon>Bacteria</taxon>
        <taxon>Pseudomonadati</taxon>
        <taxon>Pseudomonadota</taxon>
        <taxon>Gammaproteobacteria</taxon>
        <taxon>Thiotrichales</taxon>
        <taxon>Piscirickettsiaceae</taxon>
        <taxon>Methylophaga</taxon>
    </lineage>
</organism>
<dbReference type="EMBL" id="MCRI01000022">
    <property type="protein sequence ID" value="ODN66308.1"/>
    <property type="molecule type" value="Genomic_DNA"/>
</dbReference>
<dbReference type="Pfam" id="PF12643">
    <property type="entry name" value="MazG-like"/>
    <property type="match status" value="1"/>
</dbReference>